<keyword evidence="1" id="KW-0812">Transmembrane</keyword>
<feature type="domain" description="Fatty acid desaturase" evidence="2">
    <location>
        <begin position="68"/>
        <end position="327"/>
    </location>
</feature>
<accession>A0A7W4ULD1</accession>
<sequence length="362" mass="40820">MQGLGRIRTTKPRTPGAKSVTQSYSAVSKVIREMGLLKRTRWFYGMLAAGLIVALGGAITGFILLGDSWFQLLIAAALGIIFTQFAFIAHEASHRQVLESGPGNDRLGRFLAAGVVGMSYSWWMTKHTKHHVNPNKMGKDPDIDFDTISFTEEDARKQTGLLALITRKQGYLFFPLLTFEGYNLHFRSIKSLFTRQPIKGRWVEFTMIAVRFAIYFGAIFWLLPLGMAFAFVAVQMAVFGVYMGASFAPNHKGMPIIPADVKMDFFSKQVLTSRNVSGGWWASALMGGLNYQVEHHLFPSMPRPHLARAREIIREHCQNLEVPYTETTLIKSYGIVIEYLNRVGLQARDPFDCPLVNQFRRV</sequence>
<evidence type="ECO:0000313" key="4">
    <source>
        <dbReference type="Proteomes" id="UP000545286"/>
    </source>
</evidence>
<name>A0A7W4ULD1_9MICO</name>
<feature type="transmembrane region" description="Helical" evidence="1">
    <location>
        <begin position="42"/>
        <end position="63"/>
    </location>
</feature>
<feature type="transmembrane region" description="Helical" evidence="1">
    <location>
        <begin position="202"/>
        <end position="223"/>
    </location>
</feature>
<dbReference type="EMBL" id="JACHWJ010000001">
    <property type="protein sequence ID" value="MBB2956601.1"/>
    <property type="molecule type" value="Genomic_DNA"/>
</dbReference>
<dbReference type="Proteomes" id="UP000545286">
    <property type="component" value="Unassembled WGS sequence"/>
</dbReference>
<dbReference type="InterPro" id="IPR005804">
    <property type="entry name" value="FA_desaturase_dom"/>
</dbReference>
<gene>
    <name evidence="3" type="ORF">FHX72_000713</name>
</gene>
<evidence type="ECO:0000256" key="1">
    <source>
        <dbReference type="SAM" id="Phobius"/>
    </source>
</evidence>
<dbReference type="PIRSF" id="PIRSF015921">
    <property type="entry name" value="FA_sphinglp_des"/>
    <property type="match status" value="1"/>
</dbReference>
<reference evidence="3 4" key="1">
    <citation type="submission" date="2020-08" db="EMBL/GenBank/DDBJ databases">
        <title>Sequencing the genomes of 1000 actinobacteria strains.</title>
        <authorList>
            <person name="Klenk H.-P."/>
        </authorList>
    </citation>
    <scope>NUCLEOTIDE SEQUENCE [LARGE SCALE GENOMIC DNA]</scope>
    <source>
        <strain evidence="3 4">DSM 20419</strain>
    </source>
</reference>
<dbReference type="GO" id="GO:0008610">
    <property type="term" value="P:lipid biosynthetic process"/>
    <property type="evidence" value="ECO:0007669"/>
    <property type="project" value="UniProtKB-ARBA"/>
</dbReference>
<protein>
    <submittedName>
        <fullName evidence="3">Fatty acid desaturase</fullName>
    </submittedName>
</protein>
<dbReference type="CDD" id="cd03506">
    <property type="entry name" value="Delta6-FADS-like"/>
    <property type="match status" value="1"/>
</dbReference>
<dbReference type="GO" id="GO:0016020">
    <property type="term" value="C:membrane"/>
    <property type="evidence" value="ECO:0007669"/>
    <property type="project" value="TreeGrafter"/>
</dbReference>
<keyword evidence="1" id="KW-1133">Transmembrane helix</keyword>
<dbReference type="GO" id="GO:0016717">
    <property type="term" value="F:oxidoreductase activity, acting on paired donors, with oxidation of a pair of donors resulting in the reduction of molecular oxygen to two molecules of water"/>
    <property type="evidence" value="ECO:0007669"/>
    <property type="project" value="TreeGrafter"/>
</dbReference>
<dbReference type="InterPro" id="IPR012171">
    <property type="entry name" value="Fatty_acid_desaturase"/>
</dbReference>
<dbReference type="PANTHER" id="PTHR19353:SF19">
    <property type="entry name" value="DELTA(5) FATTY ACID DESATURASE C-RELATED"/>
    <property type="match status" value="1"/>
</dbReference>
<dbReference type="Pfam" id="PF00487">
    <property type="entry name" value="FA_desaturase"/>
    <property type="match status" value="1"/>
</dbReference>
<dbReference type="RefSeq" id="WP_183623014.1">
    <property type="nucleotide sequence ID" value="NZ_JACHWJ010000001.1"/>
</dbReference>
<evidence type="ECO:0000259" key="2">
    <source>
        <dbReference type="Pfam" id="PF00487"/>
    </source>
</evidence>
<keyword evidence="4" id="KW-1185">Reference proteome</keyword>
<dbReference type="AlphaFoldDB" id="A0A7W4ULD1"/>
<dbReference type="PANTHER" id="PTHR19353">
    <property type="entry name" value="FATTY ACID DESATURASE 2"/>
    <property type="match status" value="1"/>
</dbReference>
<organism evidence="3 4">
    <name type="scientific">Pseudoclavibacter helvolus</name>
    <dbReference type="NCBI Taxonomy" id="255205"/>
    <lineage>
        <taxon>Bacteria</taxon>
        <taxon>Bacillati</taxon>
        <taxon>Actinomycetota</taxon>
        <taxon>Actinomycetes</taxon>
        <taxon>Micrococcales</taxon>
        <taxon>Microbacteriaceae</taxon>
        <taxon>Pseudoclavibacter</taxon>
    </lineage>
</organism>
<evidence type="ECO:0000313" key="3">
    <source>
        <dbReference type="EMBL" id="MBB2956601.1"/>
    </source>
</evidence>
<feature type="transmembrane region" description="Helical" evidence="1">
    <location>
        <begin position="69"/>
        <end position="89"/>
    </location>
</feature>
<proteinExistence type="predicted"/>
<keyword evidence="1" id="KW-0472">Membrane</keyword>
<comment type="caution">
    <text evidence="3">The sequence shown here is derived from an EMBL/GenBank/DDBJ whole genome shotgun (WGS) entry which is preliminary data.</text>
</comment>